<feature type="transmembrane region" description="Helical" evidence="7">
    <location>
        <begin position="96"/>
        <end position="114"/>
    </location>
</feature>
<dbReference type="Proteomes" id="UP001048976">
    <property type="component" value="Unassembled WGS sequence"/>
</dbReference>
<organism evidence="9 10">
    <name type="scientific">Pseudomonas azadiae</name>
    <dbReference type="NCBI Taxonomy" id="2843612"/>
    <lineage>
        <taxon>Bacteria</taxon>
        <taxon>Pseudomonadati</taxon>
        <taxon>Pseudomonadota</taxon>
        <taxon>Gammaproteobacteria</taxon>
        <taxon>Pseudomonadales</taxon>
        <taxon>Pseudomonadaceae</taxon>
        <taxon>Pseudomonas</taxon>
    </lineage>
</organism>
<feature type="transmembrane region" description="Helical" evidence="7">
    <location>
        <begin position="196"/>
        <end position="215"/>
    </location>
</feature>
<comment type="caution">
    <text evidence="9">The sequence shown here is derived from an EMBL/GenBank/DDBJ whole genome shotgun (WGS) entry which is preliminary data.</text>
</comment>
<keyword evidence="4 7" id="KW-0812">Transmembrane</keyword>
<keyword evidence="10" id="KW-1185">Reference proteome</keyword>
<dbReference type="Gene3D" id="1.20.1250.20">
    <property type="entry name" value="MFS general substrate transporter like domains"/>
    <property type="match status" value="1"/>
</dbReference>
<keyword evidence="3" id="KW-1003">Cell membrane</keyword>
<proteinExistence type="predicted"/>
<sequence length="439" mass="46410">MSTTYNEAAPAAPEAPTNSTARVATASIVGTAIEFYDFYIYATAAALVIGPVFFPQSSGTAQMLASFLTFGIAFIARPLGSALFGHFGDRIGRKSTLVASLLLMGVCTTLIGLLPGYDSIGAWAPILLCVLRFGQGLGLGGEWGGAALLATENAPKGKRAWFGMFPQLGPSIGFLAANGLFLILAMSLNDEQFRSWGWRIPFILSAALVMVGLYARLKLHETPVFANAVAKEAPVKVPLFELFSQHWLPVLLGALSMVVCYALFYITTAFSLSYGVSTLGYSRETFLGLLCFAVLFMGLATPLAALASDRWGRRPVLIVGAVLAILSGFTMEPLLTHGSTWAVALFLALELFLMGVTFAPMGAMLPELFPTRVRYTGASAAYNLGGIVGASAAPFFATKLVAMGGLSYVGGYVSAAALLSLIAVLCLKETRDNDLNKVA</sequence>
<keyword evidence="5 7" id="KW-1133">Transmembrane helix</keyword>
<evidence type="ECO:0000256" key="3">
    <source>
        <dbReference type="ARBA" id="ARBA00022475"/>
    </source>
</evidence>
<evidence type="ECO:0000256" key="1">
    <source>
        <dbReference type="ARBA" id="ARBA00004651"/>
    </source>
</evidence>
<dbReference type="InterPro" id="IPR020846">
    <property type="entry name" value="MFS_dom"/>
</dbReference>
<evidence type="ECO:0000313" key="10">
    <source>
        <dbReference type="Proteomes" id="UP001048976"/>
    </source>
</evidence>
<feature type="transmembrane region" description="Helical" evidence="7">
    <location>
        <begin position="286"/>
        <end position="307"/>
    </location>
</feature>
<protein>
    <submittedName>
        <fullName evidence="9">MHS family MFS transporter</fullName>
    </submittedName>
</protein>
<dbReference type="InterPro" id="IPR005828">
    <property type="entry name" value="MFS_sugar_transport-like"/>
</dbReference>
<dbReference type="EMBL" id="JAHSTY010000001">
    <property type="protein sequence ID" value="MBV4452452.1"/>
    <property type="molecule type" value="Genomic_DNA"/>
</dbReference>
<gene>
    <name evidence="9" type="ORF">KVG91_07545</name>
</gene>
<dbReference type="InterPro" id="IPR005829">
    <property type="entry name" value="Sugar_transporter_CS"/>
</dbReference>
<evidence type="ECO:0000256" key="4">
    <source>
        <dbReference type="ARBA" id="ARBA00022692"/>
    </source>
</evidence>
<accession>A0ABS6NW64</accession>
<evidence type="ECO:0000256" key="2">
    <source>
        <dbReference type="ARBA" id="ARBA00022448"/>
    </source>
</evidence>
<feature type="transmembrane region" description="Helical" evidence="7">
    <location>
        <begin position="316"/>
        <end position="335"/>
    </location>
</feature>
<feature type="transmembrane region" description="Helical" evidence="7">
    <location>
        <begin position="341"/>
        <end position="363"/>
    </location>
</feature>
<evidence type="ECO:0000259" key="8">
    <source>
        <dbReference type="PROSITE" id="PS50850"/>
    </source>
</evidence>
<feature type="transmembrane region" description="Helical" evidence="7">
    <location>
        <begin position="160"/>
        <end position="184"/>
    </location>
</feature>
<feature type="transmembrane region" description="Helical" evidence="7">
    <location>
        <begin position="63"/>
        <end position="84"/>
    </location>
</feature>
<comment type="subcellular location">
    <subcellularLocation>
        <location evidence="1">Cell membrane</location>
        <topology evidence="1">Multi-pass membrane protein</topology>
    </subcellularLocation>
</comment>
<feature type="transmembrane region" description="Helical" evidence="7">
    <location>
        <begin position="409"/>
        <end position="427"/>
    </location>
</feature>
<feature type="domain" description="Major facilitator superfamily (MFS) profile" evidence="8">
    <location>
        <begin position="23"/>
        <end position="432"/>
    </location>
</feature>
<reference evidence="9" key="1">
    <citation type="submission" date="2021-06" db="EMBL/GenBank/DDBJ databases">
        <title>Updating the genus Pseudomonas: Description of 43 new species and partition of the Pseudomonas putida group.</title>
        <authorList>
            <person name="Girard L."/>
            <person name="Lood C."/>
            <person name="Vandamme P."/>
            <person name="Rokni-Zadeh H."/>
            <person name="Van Noort V."/>
            <person name="Hofte M."/>
            <person name="Lavigne R."/>
            <person name="De Mot R."/>
        </authorList>
    </citation>
    <scope>NUCLEOTIDE SEQUENCE</scope>
    <source>
        <strain evidence="9">SWRI103</strain>
    </source>
</reference>
<evidence type="ECO:0000256" key="6">
    <source>
        <dbReference type="ARBA" id="ARBA00023136"/>
    </source>
</evidence>
<evidence type="ECO:0000256" key="5">
    <source>
        <dbReference type="ARBA" id="ARBA00022989"/>
    </source>
</evidence>
<evidence type="ECO:0000313" key="9">
    <source>
        <dbReference type="EMBL" id="MBV4452452.1"/>
    </source>
</evidence>
<keyword evidence="2" id="KW-0813">Transport</keyword>
<evidence type="ECO:0000256" key="7">
    <source>
        <dbReference type="SAM" id="Phobius"/>
    </source>
</evidence>
<dbReference type="RefSeq" id="WP_169377114.1">
    <property type="nucleotide sequence ID" value="NZ_JAHSTY010000001.1"/>
</dbReference>
<dbReference type="CDD" id="cd17369">
    <property type="entry name" value="MFS_ShiA_like"/>
    <property type="match status" value="1"/>
</dbReference>
<name>A0ABS6NW64_9PSED</name>
<dbReference type="InterPro" id="IPR036259">
    <property type="entry name" value="MFS_trans_sf"/>
</dbReference>
<dbReference type="Pfam" id="PF00083">
    <property type="entry name" value="Sugar_tr"/>
    <property type="match status" value="2"/>
</dbReference>
<dbReference type="SUPFAM" id="SSF103473">
    <property type="entry name" value="MFS general substrate transporter"/>
    <property type="match status" value="1"/>
</dbReference>
<feature type="transmembrane region" description="Helical" evidence="7">
    <location>
        <begin position="246"/>
        <end position="266"/>
    </location>
</feature>
<feature type="transmembrane region" description="Helical" evidence="7">
    <location>
        <begin position="38"/>
        <end position="57"/>
    </location>
</feature>
<dbReference type="PANTHER" id="PTHR43045:SF2">
    <property type="entry name" value="INNER MEMBRANE METABOLITE TRANSPORT PROTEIN YHJE"/>
    <property type="match status" value="1"/>
</dbReference>
<dbReference type="PANTHER" id="PTHR43045">
    <property type="entry name" value="SHIKIMATE TRANSPORTER"/>
    <property type="match status" value="1"/>
</dbReference>
<dbReference type="PROSITE" id="PS50850">
    <property type="entry name" value="MFS"/>
    <property type="match status" value="1"/>
</dbReference>
<dbReference type="PROSITE" id="PS00216">
    <property type="entry name" value="SUGAR_TRANSPORT_1"/>
    <property type="match status" value="1"/>
</dbReference>
<feature type="transmembrane region" description="Helical" evidence="7">
    <location>
        <begin position="375"/>
        <end position="397"/>
    </location>
</feature>
<keyword evidence="6 7" id="KW-0472">Membrane</keyword>